<feature type="transmembrane region" description="Helical" evidence="11">
    <location>
        <begin position="397"/>
        <end position="421"/>
    </location>
</feature>
<name>A0AAW1ITD2_POPJA</name>
<evidence type="ECO:0000256" key="8">
    <source>
        <dbReference type="ARBA" id="ARBA00023136"/>
    </source>
</evidence>
<dbReference type="Proteomes" id="UP001458880">
    <property type="component" value="Unassembled WGS sequence"/>
</dbReference>
<dbReference type="InterPro" id="IPR003591">
    <property type="entry name" value="Leu-rich_rpt_typical-subtyp"/>
</dbReference>
<keyword evidence="8 11" id="KW-0472">Membrane</keyword>
<dbReference type="Gene3D" id="3.80.10.10">
    <property type="entry name" value="Ribonuclease Inhibitor"/>
    <property type="match status" value="2"/>
</dbReference>
<dbReference type="PRINTS" id="PR01537">
    <property type="entry name" value="INTRLKN1R1F"/>
</dbReference>
<dbReference type="AlphaFoldDB" id="A0AAW1ITD2"/>
<dbReference type="PANTHER" id="PTHR24365">
    <property type="entry name" value="TOLL-LIKE RECEPTOR"/>
    <property type="match status" value="1"/>
</dbReference>
<keyword evidence="3" id="KW-0433">Leucine-rich repeat</keyword>
<dbReference type="GO" id="GO:0007165">
    <property type="term" value="P:signal transduction"/>
    <property type="evidence" value="ECO:0007669"/>
    <property type="project" value="InterPro"/>
</dbReference>
<dbReference type="PANTHER" id="PTHR24365:SF541">
    <property type="entry name" value="PROTEIN TOLL-RELATED"/>
    <property type="match status" value="1"/>
</dbReference>
<dbReference type="SUPFAM" id="SSF52058">
    <property type="entry name" value="L domain-like"/>
    <property type="match status" value="2"/>
</dbReference>
<dbReference type="SMART" id="SM00255">
    <property type="entry name" value="TIR"/>
    <property type="match status" value="1"/>
</dbReference>
<reference evidence="13 14" key="1">
    <citation type="journal article" date="2024" name="BMC Genomics">
        <title>De novo assembly and annotation of Popillia japonica's genome with initial clues to its potential as an invasive pest.</title>
        <authorList>
            <person name="Cucini C."/>
            <person name="Boschi S."/>
            <person name="Funari R."/>
            <person name="Cardaioli E."/>
            <person name="Iannotti N."/>
            <person name="Marturano G."/>
            <person name="Paoli F."/>
            <person name="Bruttini M."/>
            <person name="Carapelli A."/>
            <person name="Frati F."/>
            <person name="Nardi F."/>
        </authorList>
    </citation>
    <scope>NUCLEOTIDE SEQUENCE [LARGE SCALE GENOMIC DNA]</scope>
    <source>
        <strain evidence="13">DMR45628</strain>
    </source>
</reference>
<dbReference type="InterPro" id="IPR032675">
    <property type="entry name" value="LRR_dom_sf"/>
</dbReference>
<evidence type="ECO:0000259" key="12">
    <source>
        <dbReference type="PROSITE" id="PS50104"/>
    </source>
</evidence>
<evidence type="ECO:0000313" key="13">
    <source>
        <dbReference type="EMBL" id="KAK9693053.1"/>
    </source>
</evidence>
<sequence>MAQLKKLDLSRNNISQIFPGAFDSLELNELDLSANKLPIVEDIMDFSGLKSAWKLDLSHNNLDTIPQQVGTKVKTVNLSYNKIKAVEIKAVELFQLQGVYSIDLTHNEIEHISFAYMHVLPDDPKAYATDVKLTNNAISCDCNALPLIQYFDKSYQDQKIYNRISITSDLECHSPQNMIGININTMKSDTFTCDYKEVYNCSDDSIGIYKKLLSFQSSCPLVNCSDRNLQKAPVISKFVPVTHLNSMREVPLFTISKLIVDLRNNSITNFTEKDSSYMNASELYLSNNQLNLLSWLPPNLTELKLDDNKLKNLDYKAISTLNNSKTLQRVTFHNNPWNCNFTFHNNPWNCNCKLLNFTKLVKQIHSKILFEDLLLCSDNKKIVGLVESNLCGIENQAALIAIGTCFFMFLITICVALILYYRYEYQVKVWLYSKPIFMWFVLEEDLDKDKLYDAFLSYSHKDEEFVINELLPQLEHCRNPYKLCIHVRDWVVGEFITKQIMDSVDQSRRTIVILSPHFLQSEWATMEFRTAHTQAMKEGRNRLIVILYGDIDPNNVEDEELRAYLSTNTYVKWGDPWFWKKLKYVLPHRKDEDNNNVEGSLRRKLKNKKMENIMVTIDKMDLIHSPATPNLGTPPAVSLDPLLLKGNALDFKNNSNAQTPPAESGLVTTTVGSQLIKYGT</sequence>
<dbReference type="GO" id="GO:0005886">
    <property type="term" value="C:plasma membrane"/>
    <property type="evidence" value="ECO:0007669"/>
    <property type="project" value="TreeGrafter"/>
</dbReference>
<dbReference type="Gene3D" id="3.40.50.10140">
    <property type="entry name" value="Toll/interleukin-1 receptor homology (TIR) domain"/>
    <property type="match status" value="1"/>
</dbReference>
<keyword evidence="9" id="KW-0675">Receptor</keyword>
<evidence type="ECO:0000256" key="3">
    <source>
        <dbReference type="ARBA" id="ARBA00022614"/>
    </source>
</evidence>
<evidence type="ECO:0000256" key="7">
    <source>
        <dbReference type="ARBA" id="ARBA00022989"/>
    </source>
</evidence>
<evidence type="ECO:0000256" key="9">
    <source>
        <dbReference type="ARBA" id="ARBA00023170"/>
    </source>
</evidence>
<dbReference type="Pfam" id="PF01582">
    <property type="entry name" value="TIR"/>
    <property type="match status" value="1"/>
</dbReference>
<keyword evidence="6" id="KW-0677">Repeat</keyword>
<feature type="domain" description="TIR" evidence="12">
    <location>
        <begin position="450"/>
        <end position="586"/>
    </location>
</feature>
<evidence type="ECO:0000256" key="11">
    <source>
        <dbReference type="SAM" id="Phobius"/>
    </source>
</evidence>
<organism evidence="13 14">
    <name type="scientific">Popillia japonica</name>
    <name type="common">Japanese beetle</name>
    <dbReference type="NCBI Taxonomy" id="7064"/>
    <lineage>
        <taxon>Eukaryota</taxon>
        <taxon>Metazoa</taxon>
        <taxon>Ecdysozoa</taxon>
        <taxon>Arthropoda</taxon>
        <taxon>Hexapoda</taxon>
        <taxon>Insecta</taxon>
        <taxon>Pterygota</taxon>
        <taxon>Neoptera</taxon>
        <taxon>Endopterygota</taxon>
        <taxon>Coleoptera</taxon>
        <taxon>Polyphaga</taxon>
        <taxon>Scarabaeiformia</taxon>
        <taxon>Scarabaeidae</taxon>
        <taxon>Rutelinae</taxon>
        <taxon>Popillia</taxon>
    </lineage>
</organism>
<dbReference type="SUPFAM" id="SSF52200">
    <property type="entry name" value="Toll/Interleukin receptor TIR domain"/>
    <property type="match status" value="1"/>
</dbReference>
<dbReference type="SMART" id="SM00369">
    <property type="entry name" value="LRR_TYP"/>
    <property type="match status" value="3"/>
</dbReference>
<keyword evidence="5" id="KW-0732">Signal</keyword>
<comment type="subcellular location">
    <subcellularLocation>
        <location evidence="1">Membrane</location>
        <topology evidence="1">Single-pass membrane protein</topology>
    </subcellularLocation>
</comment>
<dbReference type="InterPro" id="IPR001611">
    <property type="entry name" value="Leu-rich_rpt"/>
</dbReference>
<dbReference type="PROSITE" id="PS50104">
    <property type="entry name" value="TIR"/>
    <property type="match status" value="1"/>
</dbReference>
<evidence type="ECO:0000256" key="4">
    <source>
        <dbReference type="ARBA" id="ARBA00022692"/>
    </source>
</evidence>
<proteinExistence type="inferred from homology"/>
<dbReference type="InterPro" id="IPR035897">
    <property type="entry name" value="Toll_tir_struct_dom_sf"/>
</dbReference>
<dbReference type="Pfam" id="PF13855">
    <property type="entry name" value="LRR_8"/>
    <property type="match status" value="1"/>
</dbReference>
<keyword evidence="14" id="KW-1185">Reference proteome</keyword>
<evidence type="ECO:0000256" key="2">
    <source>
        <dbReference type="ARBA" id="ARBA00009634"/>
    </source>
</evidence>
<dbReference type="PROSITE" id="PS51450">
    <property type="entry name" value="LRR"/>
    <property type="match status" value="1"/>
</dbReference>
<gene>
    <name evidence="13" type="ORF">QE152_g34465</name>
</gene>
<evidence type="ECO:0000256" key="10">
    <source>
        <dbReference type="ARBA" id="ARBA00023180"/>
    </source>
</evidence>
<evidence type="ECO:0000313" key="14">
    <source>
        <dbReference type="Proteomes" id="UP001458880"/>
    </source>
</evidence>
<accession>A0AAW1ITD2</accession>
<dbReference type="InterPro" id="IPR000157">
    <property type="entry name" value="TIR_dom"/>
</dbReference>
<keyword evidence="10" id="KW-0325">Glycoprotein</keyword>
<evidence type="ECO:0000256" key="5">
    <source>
        <dbReference type="ARBA" id="ARBA00022729"/>
    </source>
</evidence>
<dbReference type="GO" id="GO:0038023">
    <property type="term" value="F:signaling receptor activity"/>
    <property type="evidence" value="ECO:0007669"/>
    <property type="project" value="TreeGrafter"/>
</dbReference>
<evidence type="ECO:0000256" key="6">
    <source>
        <dbReference type="ARBA" id="ARBA00022737"/>
    </source>
</evidence>
<keyword evidence="4 11" id="KW-0812">Transmembrane</keyword>
<comment type="caution">
    <text evidence="13">The sequence shown here is derived from an EMBL/GenBank/DDBJ whole genome shotgun (WGS) entry which is preliminary data.</text>
</comment>
<dbReference type="EMBL" id="JASPKY010000555">
    <property type="protein sequence ID" value="KAK9693053.1"/>
    <property type="molecule type" value="Genomic_DNA"/>
</dbReference>
<protein>
    <submittedName>
        <fullName evidence="13">Leucine rich repeat</fullName>
    </submittedName>
</protein>
<comment type="similarity">
    <text evidence="2">Belongs to the Toll-like receptor family.</text>
</comment>
<dbReference type="FunFam" id="3.40.50.10140:FF:000020">
    <property type="entry name" value="Blast:Protein toll"/>
    <property type="match status" value="1"/>
</dbReference>
<evidence type="ECO:0000256" key="1">
    <source>
        <dbReference type="ARBA" id="ARBA00004167"/>
    </source>
</evidence>
<keyword evidence="7 11" id="KW-1133">Transmembrane helix</keyword>